<evidence type="ECO:0008006" key="4">
    <source>
        <dbReference type="Google" id="ProtNLM"/>
    </source>
</evidence>
<keyword evidence="3" id="KW-1185">Reference proteome</keyword>
<name>A0A1H9SB71_9EURY</name>
<dbReference type="InterPro" id="IPR011989">
    <property type="entry name" value="ARM-like"/>
</dbReference>
<dbReference type="InterPro" id="IPR016024">
    <property type="entry name" value="ARM-type_fold"/>
</dbReference>
<gene>
    <name evidence="2" type="ORF">SAMN04489841_4632</name>
</gene>
<dbReference type="EMBL" id="FOFD01000008">
    <property type="protein sequence ID" value="SER81429.1"/>
    <property type="molecule type" value="Genomic_DNA"/>
</dbReference>
<dbReference type="SUPFAM" id="SSF48371">
    <property type="entry name" value="ARM repeat"/>
    <property type="match status" value="1"/>
</dbReference>
<dbReference type="AlphaFoldDB" id="A0A1H9SB71"/>
<accession>A0A1H9SB71</accession>
<reference evidence="3" key="1">
    <citation type="submission" date="2016-10" db="EMBL/GenBank/DDBJ databases">
        <authorList>
            <person name="Varghese N."/>
            <person name="Submissions S."/>
        </authorList>
    </citation>
    <scope>NUCLEOTIDE SEQUENCE [LARGE SCALE GENOMIC DNA]</scope>
    <source>
        <strain evidence="3">DSM 25055</strain>
    </source>
</reference>
<dbReference type="STRING" id="1186196.SAMN04489841_4632"/>
<evidence type="ECO:0000313" key="3">
    <source>
        <dbReference type="Proteomes" id="UP000199114"/>
    </source>
</evidence>
<feature type="region of interest" description="Disordered" evidence="1">
    <location>
        <begin position="736"/>
        <end position="802"/>
    </location>
</feature>
<dbReference type="Gene3D" id="1.25.10.10">
    <property type="entry name" value="Leucine-rich Repeat Variant"/>
    <property type="match status" value="1"/>
</dbReference>
<evidence type="ECO:0000256" key="1">
    <source>
        <dbReference type="SAM" id="MobiDB-lite"/>
    </source>
</evidence>
<sequence length="802" mass="85077">MSDLPHPAPARALERFADRIVDRGATRGADPEATVRSACERRPGIVRDQFSVLADALREEPPATADVDREAAARMCYAVLDSVGEPCFEVVTEAAWDAVDAAVDARGAPGAVGTYARATSRAVPFPNEYVPSDGPVTPDDVRDRLEDPEWRRTAAYLCARHHHVPEGCAETLAACLDADPAGRWAAAAFDWDDSRPDAVADRLLAATERDEASVRAGAIGALCHRLWLRDDVPDWADEAMDALADALTDDADVVRLRAGGVLDCYPSYLYESDLWDGLDPGVRGRLALGKIRLGPDATASDDGSPSGRGIVGVLDPPDVWAVRDELFDAGWKSADDSSMLARSAMVARSAIADAADADPDGIDDPVRYVDAIRARAGPDGVGEHEARLLRVLFESGCDAVVDAVPELESTLDTESPEDDSREAARALGVIRNADRDAVPVGRETLVAAVGEPIVRGYLKPERLAALATIDPDAATPTLHAACDDVDEYGRDVGKAIETVAEADPTVVAAVGDAATAAVGELDERDRARPLRGLAIVADHDPDALAPDTDAFVDHLESIYPEARTAAAHVLRRVGQARPSAVPAAVDALVETDPDAPGWPLTPISRDSPKLGRRAVSNATSTLENRWSPESSLCCKTIAEVATGAPDLGREGATALVADPSDETARDETDIGAFLGLADHQPAIAAEATGDLLRWLDEEPPTERARDSLEEILEPVAEAAPDRVRDAILAQYDTPDAFVDAAPSDPEHRARRRRVASSVGLEPSDPVAADPTAMDESPSAETNDGFLRRLLDSIGGSNDADNR</sequence>
<dbReference type="RefSeq" id="WP_090622519.1">
    <property type="nucleotide sequence ID" value="NZ_FOFD01000008.1"/>
</dbReference>
<protein>
    <recommendedName>
        <fullName evidence="4">HEAT repeat-containing protein</fullName>
    </recommendedName>
</protein>
<proteinExistence type="predicted"/>
<organism evidence="2 3">
    <name type="scientific">Natrinema salaciae</name>
    <dbReference type="NCBI Taxonomy" id="1186196"/>
    <lineage>
        <taxon>Archaea</taxon>
        <taxon>Methanobacteriati</taxon>
        <taxon>Methanobacteriota</taxon>
        <taxon>Stenosarchaea group</taxon>
        <taxon>Halobacteria</taxon>
        <taxon>Halobacteriales</taxon>
        <taxon>Natrialbaceae</taxon>
        <taxon>Natrinema</taxon>
    </lineage>
</organism>
<evidence type="ECO:0000313" key="2">
    <source>
        <dbReference type="EMBL" id="SER81429.1"/>
    </source>
</evidence>
<dbReference type="Proteomes" id="UP000199114">
    <property type="component" value="Unassembled WGS sequence"/>
</dbReference>